<feature type="region of interest" description="Disordered" evidence="1">
    <location>
        <begin position="1"/>
        <end position="25"/>
    </location>
</feature>
<name>A0ABQ9IFF2_9NEOP</name>
<feature type="region of interest" description="Disordered" evidence="1">
    <location>
        <begin position="335"/>
        <end position="420"/>
    </location>
</feature>
<evidence type="ECO:0000313" key="2">
    <source>
        <dbReference type="EMBL" id="KAJ8895400.1"/>
    </source>
</evidence>
<comment type="caution">
    <text evidence="2">The sequence shown here is derived from an EMBL/GenBank/DDBJ whole genome shotgun (WGS) entry which is preliminary data.</text>
</comment>
<dbReference type="Proteomes" id="UP001159363">
    <property type="component" value="Chromosome 1"/>
</dbReference>
<dbReference type="EMBL" id="JARBHB010000001">
    <property type="protein sequence ID" value="KAJ8895400.1"/>
    <property type="molecule type" value="Genomic_DNA"/>
</dbReference>
<keyword evidence="3" id="KW-1185">Reference proteome</keyword>
<sequence length="544" mass="59858">MAWTCRDPLDSGRVKGRRRDHGPVVHGDDVQLIPPEQDGRRHHLIYCTTPPSLMTFLGGETGLARRGRTVQGTDRRLPAPANMACTNRLFAPSPKKMLECALIHRNRFPAINLIGFIAVSTTACKEPRRGCAKGVLDGCEYRMSRRLYALGTRLTRSLHSSLSPLEIISSEPIVLQCKNKDKDVPHVLWLLYGRLFRTRVETQGPDMRAESNQRSGCEGRWGLSAPRGWARANSALPILLRQQWRPLHLLLGKGVLSRSRVCRAESGSVFLGEAITPAANQKLSSFSTRATPTFMLAERVDLAGILPTSQLVHIIHTANFSDNQRATVAERLACSPPTKANRAQSPAGSPDSYKWESCRTMPLVGGSSRGSPLSPAPPPTPAQLHTHLHHPNRLSRPRSSLATECESHGRPNQNFHLRKGPRWCSGEPGSIPGEVAPVFSHVEIVSGDADGQRVFSWVSRFPRLCIPNAAPYSSSFTLIGSQDLNIMSGPNLSTLHSNPEECHEHRRFSRSALKQARRVPAHVEVGTGNRRPTTRGAQLAEIAP</sequence>
<feature type="compositionally biased region" description="Low complexity" evidence="1">
    <location>
        <begin position="362"/>
        <end position="373"/>
    </location>
</feature>
<evidence type="ECO:0000313" key="3">
    <source>
        <dbReference type="Proteomes" id="UP001159363"/>
    </source>
</evidence>
<reference evidence="2 3" key="1">
    <citation type="submission" date="2023-02" db="EMBL/GenBank/DDBJ databases">
        <title>LHISI_Scaffold_Assembly.</title>
        <authorList>
            <person name="Stuart O.P."/>
            <person name="Cleave R."/>
            <person name="Magrath M.J.L."/>
            <person name="Mikheyev A.S."/>
        </authorList>
    </citation>
    <scope>NUCLEOTIDE SEQUENCE [LARGE SCALE GENOMIC DNA]</scope>
    <source>
        <strain evidence="2">Daus_M_001</strain>
        <tissue evidence="2">Leg muscle</tissue>
    </source>
</reference>
<protein>
    <submittedName>
        <fullName evidence="2">Uncharacterized protein</fullName>
    </submittedName>
</protein>
<accession>A0ABQ9IFF2</accession>
<evidence type="ECO:0000256" key="1">
    <source>
        <dbReference type="SAM" id="MobiDB-lite"/>
    </source>
</evidence>
<gene>
    <name evidence="2" type="ORF">PR048_000732</name>
</gene>
<organism evidence="2 3">
    <name type="scientific">Dryococelus australis</name>
    <dbReference type="NCBI Taxonomy" id="614101"/>
    <lineage>
        <taxon>Eukaryota</taxon>
        <taxon>Metazoa</taxon>
        <taxon>Ecdysozoa</taxon>
        <taxon>Arthropoda</taxon>
        <taxon>Hexapoda</taxon>
        <taxon>Insecta</taxon>
        <taxon>Pterygota</taxon>
        <taxon>Neoptera</taxon>
        <taxon>Polyneoptera</taxon>
        <taxon>Phasmatodea</taxon>
        <taxon>Verophasmatodea</taxon>
        <taxon>Anareolatae</taxon>
        <taxon>Phasmatidae</taxon>
        <taxon>Eurycanthinae</taxon>
        <taxon>Dryococelus</taxon>
    </lineage>
</organism>
<proteinExistence type="predicted"/>
<feature type="compositionally biased region" description="Basic residues" evidence="1">
    <location>
        <begin position="386"/>
        <end position="396"/>
    </location>
</feature>